<accession>A0AAN6GMF4</accession>
<keyword evidence="2" id="KW-1185">Reference proteome</keyword>
<proteinExistence type="predicted"/>
<dbReference type="Proteomes" id="UP001176517">
    <property type="component" value="Unassembled WGS sequence"/>
</dbReference>
<protein>
    <submittedName>
        <fullName evidence="1">Uncharacterized protein</fullName>
    </submittedName>
</protein>
<name>A0AAN6GMF4_9BASI</name>
<comment type="caution">
    <text evidence="1">The sequence shown here is derived from an EMBL/GenBank/DDBJ whole genome shotgun (WGS) entry which is preliminary data.</text>
</comment>
<dbReference type="AlphaFoldDB" id="A0AAN6GMF4"/>
<evidence type="ECO:0000313" key="2">
    <source>
        <dbReference type="Proteomes" id="UP001176517"/>
    </source>
</evidence>
<organism evidence="1 2">
    <name type="scientific">Tilletia horrida</name>
    <dbReference type="NCBI Taxonomy" id="155126"/>
    <lineage>
        <taxon>Eukaryota</taxon>
        <taxon>Fungi</taxon>
        <taxon>Dikarya</taxon>
        <taxon>Basidiomycota</taxon>
        <taxon>Ustilaginomycotina</taxon>
        <taxon>Exobasidiomycetes</taxon>
        <taxon>Tilletiales</taxon>
        <taxon>Tilletiaceae</taxon>
        <taxon>Tilletia</taxon>
    </lineage>
</organism>
<evidence type="ECO:0000313" key="1">
    <source>
        <dbReference type="EMBL" id="KAK0544586.1"/>
    </source>
</evidence>
<gene>
    <name evidence="1" type="ORF">OC846_006020</name>
</gene>
<sequence length="93" mass="9289">MAQKDEASGLVYDNVPLRAGAIITLPAGAPATTLPDISFTASGASGSTAVIGIADLAGTASFYTSSNDELFGPLPFTCAALSPVPPVLPYDMA</sequence>
<dbReference type="EMBL" id="JAPDMZ010000274">
    <property type="protein sequence ID" value="KAK0544586.1"/>
    <property type="molecule type" value="Genomic_DNA"/>
</dbReference>
<reference evidence="1" key="1">
    <citation type="journal article" date="2023" name="PhytoFront">
        <title>Draft Genome Resources of Seven Strains of Tilletia horrida, Causal Agent of Kernel Smut of Rice.</title>
        <authorList>
            <person name="Khanal S."/>
            <person name="Antony Babu S."/>
            <person name="Zhou X.G."/>
        </authorList>
    </citation>
    <scope>NUCLEOTIDE SEQUENCE</scope>
    <source>
        <strain evidence="1">TX6</strain>
    </source>
</reference>